<organism evidence="1 2">
    <name type="scientific">Saitozyma podzolica</name>
    <dbReference type="NCBI Taxonomy" id="1890683"/>
    <lineage>
        <taxon>Eukaryota</taxon>
        <taxon>Fungi</taxon>
        <taxon>Dikarya</taxon>
        <taxon>Basidiomycota</taxon>
        <taxon>Agaricomycotina</taxon>
        <taxon>Tremellomycetes</taxon>
        <taxon>Tremellales</taxon>
        <taxon>Trimorphomycetaceae</taxon>
        <taxon>Saitozyma</taxon>
    </lineage>
</organism>
<protein>
    <submittedName>
        <fullName evidence="1">Uncharacterized protein</fullName>
    </submittedName>
</protein>
<keyword evidence="2" id="KW-1185">Reference proteome</keyword>
<dbReference type="OrthoDB" id="2582079at2759"/>
<dbReference type="AlphaFoldDB" id="A0A427YFP2"/>
<dbReference type="Proteomes" id="UP000279259">
    <property type="component" value="Unassembled WGS sequence"/>
</dbReference>
<sequence>MHPPNPDPARLVNKYLDSVADHKVRHRPTSNLPFHPIVFSLGGMMNGSTTKVFASWKRARVRSFEL</sequence>
<evidence type="ECO:0000313" key="1">
    <source>
        <dbReference type="EMBL" id="RSH89912.1"/>
    </source>
</evidence>
<evidence type="ECO:0000313" key="2">
    <source>
        <dbReference type="Proteomes" id="UP000279259"/>
    </source>
</evidence>
<reference evidence="1 2" key="1">
    <citation type="submission" date="2018-11" db="EMBL/GenBank/DDBJ databases">
        <title>Genome sequence of Saitozyma podzolica DSM 27192.</title>
        <authorList>
            <person name="Aliyu H."/>
            <person name="Gorte O."/>
            <person name="Ochsenreither K."/>
        </authorList>
    </citation>
    <scope>NUCLEOTIDE SEQUENCE [LARGE SCALE GENOMIC DNA]</scope>
    <source>
        <strain evidence="1 2">DSM 27192</strain>
    </source>
</reference>
<dbReference type="EMBL" id="RSCD01000012">
    <property type="protein sequence ID" value="RSH89912.1"/>
    <property type="molecule type" value="Genomic_DNA"/>
</dbReference>
<name>A0A427YFP2_9TREE</name>
<gene>
    <name evidence="1" type="ORF">EHS25_001898</name>
</gene>
<proteinExistence type="predicted"/>
<comment type="caution">
    <text evidence="1">The sequence shown here is derived from an EMBL/GenBank/DDBJ whole genome shotgun (WGS) entry which is preliminary data.</text>
</comment>
<accession>A0A427YFP2</accession>